<evidence type="ECO:0008006" key="3">
    <source>
        <dbReference type="Google" id="ProtNLM"/>
    </source>
</evidence>
<dbReference type="SUPFAM" id="SSF50249">
    <property type="entry name" value="Nucleic acid-binding proteins"/>
    <property type="match status" value="1"/>
</dbReference>
<name>A0ABS3QPR9_9BACT</name>
<dbReference type="Gene3D" id="2.40.50.140">
    <property type="entry name" value="Nucleic acid-binding proteins"/>
    <property type="match status" value="1"/>
</dbReference>
<dbReference type="InterPro" id="IPR012340">
    <property type="entry name" value="NA-bd_OB-fold"/>
</dbReference>
<evidence type="ECO:0000313" key="2">
    <source>
        <dbReference type="Proteomes" id="UP000664369"/>
    </source>
</evidence>
<dbReference type="RefSeq" id="WP_208178663.1">
    <property type="nucleotide sequence ID" value="NZ_JAGETZ010000023.1"/>
</dbReference>
<dbReference type="EMBL" id="JAGETZ010000023">
    <property type="protein sequence ID" value="MBO2012923.1"/>
    <property type="molecule type" value="Genomic_DNA"/>
</dbReference>
<proteinExistence type="predicted"/>
<keyword evidence="2" id="KW-1185">Reference proteome</keyword>
<sequence>MNAPDDTVHQQAWLAAVAQYPVGSPLTGTVVHQAPFGVFLDVGLPGVKVLLEIIHYADAPEYDPANPPAAPFAVHHPALGETVTATVFGHLTREIRVSAKPIPALK</sequence>
<reference evidence="1 2" key="1">
    <citation type="submission" date="2021-03" db="EMBL/GenBank/DDBJ databases">
        <authorList>
            <person name="Kim M.K."/>
        </authorList>
    </citation>
    <scope>NUCLEOTIDE SEQUENCE [LARGE SCALE GENOMIC DNA]</scope>
    <source>
        <strain evidence="1 2">BT442</strain>
    </source>
</reference>
<evidence type="ECO:0000313" key="1">
    <source>
        <dbReference type="EMBL" id="MBO2012923.1"/>
    </source>
</evidence>
<gene>
    <name evidence="1" type="ORF">J4E00_27925</name>
</gene>
<protein>
    <recommendedName>
        <fullName evidence="3">S1 RNA-binding domain-containing protein</fullName>
    </recommendedName>
</protein>
<dbReference type="Proteomes" id="UP000664369">
    <property type="component" value="Unassembled WGS sequence"/>
</dbReference>
<accession>A0ABS3QPR9</accession>
<comment type="caution">
    <text evidence="1">The sequence shown here is derived from an EMBL/GenBank/DDBJ whole genome shotgun (WGS) entry which is preliminary data.</text>
</comment>
<organism evidence="1 2">
    <name type="scientific">Hymenobacter negativus</name>
    <dbReference type="NCBI Taxonomy" id="2795026"/>
    <lineage>
        <taxon>Bacteria</taxon>
        <taxon>Pseudomonadati</taxon>
        <taxon>Bacteroidota</taxon>
        <taxon>Cytophagia</taxon>
        <taxon>Cytophagales</taxon>
        <taxon>Hymenobacteraceae</taxon>
        <taxon>Hymenobacter</taxon>
    </lineage>
</organism>